<dbReference type="Gene3D" id="1.10.760.10">
    <property type="entry name" value="Cytochrome c-like domain"/>
    <property type="match status" value="1"/>
</dbReference>
<feature type="signal peptide" evidence="7">
    <location>
        <begin position="1"/>
        <end position="20"/>
    </location>
</feature>
<dbReference type="Pfam" id="PF00034">
    <property type="entry name" value="Cytochrom_C"/>
    <property type="match status" value="1"/>
</dbReference>
<evidence type="ECO:0000313" key="10">
    <source>
        <dbReference type="Proteomes" id="UP000238220"/>
    </source>
</evidence>
<dbReference type="InterPro" id="IPR050597">
    <property type="entry name" value="Cytochrome_c_Oxidase_Subunit"/>
</dbReference>
<evidence type="ECO:0000256" key="1">
    <source>
        <dbReference type="ARBA" id="ARBA00022448"/>
    </source>
</evidence>
<dbReference type="InterPro" id="IPR036909">
    <property type="entry name" value="Cyt_c-like_dom_sf"/>
</dbReference>
<dbReference type="SUPFAM" id="SSF46626">
    <property type="entry name" value="Cytochrome c"/>
    <property type="match status" value="1"/>
</dbReference>
<protein>
    <submittedName>
        <fullName evidence="9">Cytochrome C</fullName>
    </submittedName>
</protein>
<evidence type="ECO:0000256" key="6">
    <source>
        <dbReference type="PROSITE-ProRule" id="PRU00433"/>
    </source>
</evidence>
<keyword evidence="10" id="KW-1185">Reference proteome</keyword>
<evidence type="ECO:0000256" key="3">
    <source>
        <dbReference type="ARBA" id="ARBA00022723"/>
    </source>
</evidence>
<evidence type="ECO:0000259" key="8">
    <source>
        <dbReference type="PROSITE" id="PS51007"/>
    </source>
</evidence>
<dbReference type="GO" id="GO:0020037">
    <property type="term" value="F:heme binding"/>
    <property type="evidence" value="ECO:0007669"/>
    <property type="project" value="InterPro"/>
</dbReference>
<dbReference type="PANTHER" id="PTHR33751:SF9">
    <property type="entry name" value="CYTOCHROME C4"/>
    <property type="match status" value="1"/>
</dbReference>
<dbReference type="RefSeq" id="WP_104229099.1">
    <property type="nucleotide sequence ID" value="NZ_PSNW01000002.1"/>
</dbReference>
<keyword evidence="3 6" id="KW-0479">Metal-binding</keyword>
<keyword evidence="4" id="KW-0249">Electron transport</keyword>
<evidence type="ECO:0000256" key="5">
    <source>
        <dbReference type="ARBA" id="ARBA00023004"/>
    </source>
</evidence>
<feature type="chain" id="PRO_5015503223" evidence="7">
    <location>
        <begin position="21"/>
        <end position="107"/>
    </location>
</feature>
<accession>A0A2S5TIV4</accession>
<evidence type="ECO:0000313" key="9">
    <source>
        <dbReference type="EMBL" id="PPE74872.1"/>
    </source>
</evidence>
<dbReference type="AlphaFoldDB" id="A0A2S5TIV4"/>
<comment type="caution">
    <text evidence="9">The sequence shown here is derived from an EMBL/GenBank/DDBJ whole genome shotgun (WGS) entry which is preliminary data.</text>
</comment>
<dbReference type="GO" id="GO:0009055">
    <property type="term" value="F:electron transfer activity"/>
    <property type="evidence" value="ECO:0007669"/>
    <property type="project" value="InterPro"/>
</dbReference>
<gene>
    <name evidence="9" type="ORF">C3942_04135</name>
</gene>
<dbReference type="PANTHER" id="PTHR33751">
    <property type="entry name" value="CBB3-TYPE CYTOCHROME C OXIDASE SUBUNIT FIXP"/>
    <property type="match status" value="1"/>
</dbReference>
<feature type="domain" description="Cytochrome c" evidence="8">
    <location>
        <begin position="23"/>
        <end position="104"/>
    </location>
</feature>
<evidence type="ECO:0000256" key="7">
    <source>
        <dbReference type="SAM" id="SignalP"/>
    </source>
</evidence>
<keyword evidence="7" id="KW-0732">Signal</keyword>
<dbReference type="InterPro" id="IPR009056">
    <property type="entry name" value="Cyt_c-like_dom"/>
</dbReference>
<name>A0A2S5TIV4_9GAMM</name>
<keyword evidence="1" id="KW-0813">Transport</keyword>
<dbReference type="Proteomes" id="UP000238220">
    <property type="component" value="Unassembled WGS sequence"/>
</dbReference>
<sequence length="107" mass="11535">MKLARWGLLALVAMALPAHAEGGDVEAGRVKANTCMGCHGIPNYNNVYPTYRVPRIGGQSEAYIVAALKGYKNGERPHLTMRAQASNLSDKDMADIAAFFAHAPAHR</sequence>
<proteinExistence type="predicted"/>
<reference evidence="9 10" key="1">
    <citation type="submission" date="2018-02" db="EMBL/GenBank/DDBJ databases">
        <title>Genome sequencing of Solimonas sp. HR-BB.</title>
        <authorList>
            <person name="Lee Y."/>
            <person name="Jeon C.O."/>
        </authorList>
    </citation>
    <scope>NUCLEOTIDE SEQUENCE [LARGE SCALE GENOMIC DNA]</scope>
    <source>
        <strain evidence="9 10">HR-BB</strain>
    </source>
</reference>
<dbReference type="EMBL" id="PSNW01000002">
    <property type="protein sequence ID" value="PPE74872.1"/>
    <property type="molecule type" value="Genomic_DNA"/>
</dbReference>
<keyword evidence="2 6" id="KW-0349">Heme</keyword>
<dbReference type="OrthoDB" id="9796421at2"/>
<dbReference type="PROSITE" id="PS51007">
    <property type="entry name" value="CYTC"/>
    <property type="match status" value="1"/>
</dbReference>
<keyword evidence="5 6" id="KW-0408">Iron</keyword>
<evidence type="ECO:0000256" key="2">
    <source>
        <dbReference type="ARBA" id="ARBA00022617"/>
    </source>
</evidence>
<dbReference type="GO" id="GO:0046872">
    <property type="term" value="F:metal ion binding"/>
    <property type="evidence" value="ECO:0007669"/>
    <property type="project" value="UniProtKB-KW"/>
</dbReference>
<organism evidence="9 10">
    <name type="scientific">Solimonas fluminis</name>
    <dbReference type="NCBI Taxonomy" id="2086571"/>
    <lineage>
        <taxon>Bacteria</taxon>
        <taxon>Pseudomonadati</taxon>
        <taxon>Pseudomonadota</taxon>
        <taxon>Gammaproteobacteria</taxon>
        <taxon>Nevskiales</taxon>
        <taxon>Nevskiaceae</taxon>
        <taxon>Solimonas</taxon>
    </lineage>
</organism>
<evidence type="ECO:0000256" key="4">
    <source>
        <dbReference type="ARBA" id="ARBA00022982"/>
    </source>
</evidence>